<dbReference type="PANTHER" id="PTHR30619:SF7">
    <property type="entry name" value="BETA-LACTAMASE DOMAIN PROTEIN"/>
    <property type="match status" value="1"/>
</dbReference>
<evidence type="ECO:0000256" key="7">
    <source>
        <dbReference type="SAM" id="Phobius"/>
    </source>
</evidence>
<dbReference type="InterPro" id="IPR004477">
    <property type="entry name" value="ComEC_N"/>
</dbReference>
<feature type="transmembrane region" description="Helical" evidence="7">
    <location>
        <begin position="460"/>
        <end position="486"/>
    </location>
</feature>
<accession>A0A6J6D772</accession>
<feature type="region of interest" description="Disordered" evidence="6">
    <location>
        <begin position="1"/>
        <end position="23"/>
    </location>
</feature>
<feature type="compositionally biased region" description="Basic and acidic residues" evidence="6">
    <location>
        <begin position="1"/>
        <end position="21"/>
    </location>
</feature>
<dbReference type="NCBIfam" id="TIGR00360">
    <property type="entry name" value="ComEC_N-term"/>
    <property type="match status" value="1"/>
</dbReference>
<reference evidence="9" key="1">
    <citation type="submission" date="2020-05" db="EMBL/GenBank/DDBJ databases">
        <authorList>
            <person name="Chiriac C."/>
            <person name="Salcher M."/>
            <person name="Ghai R."/>
            <person name="Kavagutti S V."/>
        </authorList>
    </citation>
    <scope>NUCLEOTIDE SEQUENCE</scope>
</reference>
<evidence type="ECO:0000313" key="9">
    <source>
        <dbReference type="EMBL" id="CAB4559677.1"/>
    </source>
</evidence>
<dbReference type="GO" id="GO:0005886">
    <property type="term" value="C:plasma membrane"/>
    <property type="evidence" value="ECO:0007669"/>
    <property type="project" value="UniProtKB-SubCell"/>
</dbReference>
<evidence type="ECO:0000256" key="3">
    <source>
        <dbReference type="ARBA" id="ARBA00022692"/>
    </source>
</evidence>
<evidence type="ECO:0000256" key="5">
    <source>
        <dbReference type="ARBA" id="ARBA00023136"/>
    </source>
</evidence>
<keyword evidence="2" id="KW-1003">Cell membrane</keyword>
<sequence length="500" mass="53194">MRRTCRRIEKMPPGNKSREGTEDTLSSYVANTSRGGHHRSTSFWVMIAIALWVATFAGEHVPSLVPVRWPFFVASGACLVLLMRGHLAVVALVGVVMVAGLSGGASAWHDTAAPIVGPCDGIATLRSDPELFSAGTAVVLELHGRRYRVSAYGVAGRRLAMRLSGQSVSVSGTCGPLSGNFARIDRVKHIVGRMNVEEVSENYAEGTHFIRAANRMRGVITEGAQSMSRENRSLFLGLVIGDDRDQSKEMVQRFRESGLSHLCAVSGQNVAFLLLLIRPLTSRRHRVVSWGITIGVIAWFVVVTRGEPSITRAAVMAGMVATYALFGRHASSRIVLARTVTVLLLIDPMLAWSVGFALSVGATAGLAWLSARSTQIFSSAHTIGSTFAAQVGTTPISLAVFGTVPVVSLVANPLAIPVAGIVMTIGLPLAVLAAVFPVLADPVGALLSLPVSWVDGVARISSAIAPSGWVHIALWALVLIGVYGLWRRTLGPRLVTHQVP</sequence>
<proteinExistence type="predicted"/>
<dbReference type="PANTHER" id="PTHR30619">
    <property type="entry name" value="DNA INTERNALIZATION/COMPETENCE PROTEIN COMEC/REC2"/>
    <property type="match status" value="1"/>
</dbReference>
<evidence type="ECO:0000256" key="6">
    <source>
        <dbReference type="SAM" id="MobiDB-lite"/>
    </source>
</evidence>
<feature type="transmembrane region" description="Helical" evidence="7">
    <location>
        <begin position="310"/>
        <end position="330"/>
    </location>
</feature>
<feature type="domain" description="ComEC/Rec2-related protein" evidence="8">
    <location>
        <begin position="238"/>
        <end position="484"/>
    </location>
</feature>
<feature type="transmembrane region" description="Helical" evidence="7">
    <location>
        <begin position="287"/>
        <end position="304"/>
    </location>
</feature>
<dbReference type="EMBL" id="CAEZTC010000079">
    <property type="protein sequence ID" value="CAB4559677.1"/>
    <property type="molecule type" value="Genomic_DNA"/>
</dbReference>
<gene>
    <name evidence="9" type="ORF">UFOPK1572_00738</name>
</gene>
<keyword evidence="5 7" id="KW-0472">Membrane</keyword>
<dbReference type="InterPro" id="IPR052159">
    <property type="entry name" value="Competence_DNA_uptake"/>
</dbReference>
<dbReference type="AlphaFoldDB" id="A0A6J6D772"/>
<comment type="subcellular location">
    <subcellularLocation>
        <location evidence="1">Cell membrane</location>
        <topology evidence="1">Multi-pass membrane protein</topology>
    </subcellularLocation>
</comment>
<name>A0A6J6D772_9ZZZZ</name>
<feature type="transmembrane region" description="Helical" evidence="7">
    <location>
        <begin position="71"/>
        <end position="99"/>
    </location>
</feature>
<evidence type="ECO:0000256" key="1">
    <source>
        <dbReference type="ARBA" id="ARBA00004651"/>
    </source>
</evidence>
<evidence type="ECO:0000259" key="8">
    <source>
        <dbReference type="Pfam" id="PF03772"/>
    </source>
</evidence>
<feature type="transmembrane region" description="Helical" evidence="7">
    <location>
        <begin position="43"/>
        <end position="65"/>
    </location>
</feature>
<dbReference type="Pfam" id="PF03772">
    <property type="entry name" value="Competence"/>
    <property type="match status" value="1"/>
</dbReference>
<evidence type="ECO:0000256" key="4">
    <source>
        <dbReference type="ARBA" id="ARBA00022989"/>
    </source>
</evidence>
<feature type="transmembrane region" description="Helical" evidence="7">
    <location>
        <begin position="418"/>
        <end position="440"/>
    </location>
</feature>
<feature type="transmembrane region" description="Helical" evidence="7">
    <location>
        <begin position="342"/>
        <end position="367"/>
    </location>
</feature>
<evidence type="ECO:0000256" key="2">
    <source>
        <dbReference type="ARBA" id="ARBA00022475"/>
    </source>
</evidence>
<protein>
    <submittedName>
        <fullName evidence="9">Unannotated protein</fullName>
    </submittedName>
</protein>
<organism evidence="9">
    <name type="scientific">freshwater metagenome</name>
    <dbReference type="NCBI Taxonomy" id="449393"/>
    <lineage>
        <taxon>unclassified sequences</taxon>
        <taxon>metagenomes</taxon>
        <taxon>ecological metagenomes</taxon>
    </lineage>
</organism>
<keyword evidence="3 7" id="KW-0812">Transmembrane</keyword>
<feature type="transmembrane region" description="Helical" evidence="7">
    <location>
        <begin position="387"/>
        <end position="411"/>
    </location>
</feature>
<keyword evidence="4 7" id="KW-1133">Transmembrane helix</keyword>